<protein>
    <submittedName>
        <fullName evidence="4">Uncharacterized protein</fullName>
    </submittedName>
</protein>
<dbReference type="Proteomes" id="UP000179807">
    <property type="component" value="Unassembled WGS sequence"/>
</dbReference>
<dbReference type="PROSITE" id="PS50088">
    <property type="entry name" value="ANK_REPEAT"/>
    <property type="match status" value="5"/>
</dbReference>
<dbReference type="AlphaFoldDB" id="A0A1J4J9K6"/>
<evidence type="ECO:0000256" key="3">
    <source>
        <dbReference type="PROSITE-ProRule" id="PRU00023"/>
    </source>
</evidence>
<name>A0A1J4J9K6_9EUKA</name>
<proteinExistence type="predicted"/>
<comment type="caution">
    <text evidence="4">The sequence shown here is derived from an EMBL/GenBank/DDBJ whole genome shotgun (WGS) entry which is preliminary data.</text>
</comment>
<dbReference type="Gene3D" id="1.25.40.20">
    <property type="entry name" value="Ankyrin repeat-containing domain"/>
    <property type="match status" value="4"/>
</dbReference>
<dbReference type="PANTHER" id="PTHR24193:SF121">
    <property type="entry name" value="ADA2A-CONTAINING COMPLEX COMPONENT 3, ISOFORM D"/>
    <property type="match status" value="1"/>
</dbReference>
<dbReference type="GeneID" id="94846469"/>
<feature type="repeat" description="ANK" evidence="3">
    <location>
        <begin position="177"/>
        <end position="209"/>
    </location>
</feature>
<reference evidence="4" key="1">
    <citation type="submission" date="2016-10" db="EMBL/GenBank/DDBJ databases">
        <authorList>
            <person name="Benchimol M."/>
            <person name="Almeida L.G."/>
            <person name="Vasconcelos A.T."/>
            <person name="Perreira-Neves A."/>
            <person name="Rosa I.A."/>
            <person name="Tasca T."/>
            <person name="Bogo M.R."/>
            <person name="de Souza W."/>
        </authorList>
    </citation>
    <scope>NUCLEOTIDE SEQUENCE [LARGE SCALE GENOMIC DNA]</scope>
    <source>
        <strain evidence="4">K</strain>
    </source>
</reference>
<sequence>MSLPPFYNPNTPVWGALNNFNNFGSPEQKQIPQELVEPILDSILEDDVEKFGELASSLEDDINAPFKMNRFQLPPILSSNPTLISLCCFFNSINCFNFLRDIDADLDSTDQSGRVAAHFAAAGGSLDIIRVIETSELTKKDNNRMSVLHYAAMFGRLEVVKYLWSKGINIINDKDRSNSYPIHIASLYGHTEVIKFLVENGARCEYRNKRNSMQPLHYACIGGHVETIKFLLGKKVDINMMYDSQTPISYAARYGSLAAVKLLVENGAQFKFKRRKYSPIVEAATGGHIDVVNYFLEQKCDVNIYTSLGATPLIEAVSQNHTELVKFLLQHGARIPTQVSEKSRFFFDYEYDVFDPLTIACNRENVEIAEMILQNSIIEVNKDDNRENIEPMNNSTSGEVEQVITYESRNQNKQYVKKIDALPSIGDNKVEDKNSQLFTTISNGKHLSSDNPTVLRISDPEKYIKNVIYKGSVTMLRVLMKYISIEYISTLNAFFFALKLYDIEIVNFLFECGFNFHNLEQKEKALLVRIKHVDGNDDFSNLDYDHKLSKLQNTLFQRADINLIKLFQDKGLVFDCDKYSLIDSAIFEKNPEFLKYVLDNFKYDPSKHKTLGILLKMTIEPSIFRNYYWNGMPFVPLFSKDDYASGKRNKNALVTIPVILDMLLEAGFPAPDFSEQNLSINTVITDNLNLLYDCLKKIDQLHKLNFTGMDPVDTLKRLVNNFSENKELIDFFFSRGLVFDEKLIRTKSTFDNSWNNRSDCLFNTNDLQAIEYLLDHGAPVNSQPLRKIAKTGNQELIKKAFKNIRYNKELKGHKTPLELACKLGLLSEAKNLIISDPKMINESGFGDFASPLMFAKKSKNQDLIDYIIKHNGKMPSRNPKGCINHHNGFNQYFKNFRK</sequence>
<feature type="repeat" description="ANK" evidence="3">
    <location>
        <begin position="211"/>
        <end position="243"/>
    </location>
</feature>
<keyword evidence="2 3" id="KW-0040">ANK repeat</keyword>
<dbReference type="GO" id="GO:0000976">
    <property type="term" value="F:transcription cis-regulatory region binding"/>
    <property type="evidence" value="ECO:0007669"/>
    <property type="project" value="TreeGrafter"/>
</dbReference>
<keyword evidence="1" id="KW-0677">Repeat</keyword>
<dbReference type="InterPro" id="IPR050663">
    <property type="entry name" value="Ankyrin-SOCS_Box"/>
</dbReference>
<dbReference type="GO" id="GO:0045944">
    <property type="term" value="P:positive regulation of transcription by RNA polymerase II"/>
    <property type="evidence" value="ECO:0007669"/>
    <property type="project" value="TreeGrafter"/>
</dbReference>
<feature type="repeat" description="ANK" evidence="3">
    <location>
        <begin position="243"/>
        <end position="275"/>
    </location>
</feature>
<evidence type="ECO:0000256" key="2">
    <source>
        <dbReference type="ARBA" id="ARBA00023043"/>
    </source>
</evidence>
<organism evidence="4 5">
    <name type="scientific">Tritrichomonas foetus</name>
    <dbReference type="NCBI Taxonomy" id="1144522"/>
    <lineage>
        <taxon>Eukaryota</taxon>
        <taxon>Metamonada</taxon>
        <taxon>Parabasalia</taxon>
        <taxon>Tritrichomonadida</taxon>
        <taxon>Tritrichomonadidae</taxon>
        <taxon>Tritrichomonas</taxon>
    </lineage>
</organism>
<feature type="repeat" description="ANK" evidence="3">
    <location>
        <begin position="308"/>
        <end position="340"/>
    </location>
</feature>
<keyword evidence="5" id="KW-1185">Reference proteome</keyword>
<dbReference type="PANTHER" id="PTHR24193">
    <property type="entry name" value="ANKYRIN REPEAT PROTEIN"/>
    <property type="match status" value="1"/>
</dbReference>
<dbReference type="VEuPathDB" id="TrichDB:TRFO_37992"/>
<feature type="repeat" description="ANK" evidence="3">
    <location>
        <begin position="143"/>
        <end position="175"/>
    </location>
</feature>
<dbReference type="OrthoDB" id="20872at2759"/>
<dbReference type="InterPro" id="IPR036770">
    <property type="entry name" value="Ankyrin_rpt-contain_sf"/>
</dbReference>
<dbReference type="PROSITE" id="PS50297">
    <property type="entry name" value="ANK_REP_REGION"/>
    <property type="match status" value="5"/>
</dbReference>
<dbReference type="RefSeq" id="XP_068348977.1">
    <property type="nucleotide sequence ID" value="XM_068511765.1"/>
</dbReference>
<evidence type="ECO:0000256" key="1">
    <source>
        <dbReference type="ARBA" id="ARBA00022737"/>
    </source>
</evidence>
<dbReference type="EMBL" id="MLAK01001216">
    <property type="protein sequence ID" value="OHS95840.1"/>
    <property type="molecule type" value="Genomic_DNA"/>
</dbReference>
<dbReference type="Pfam" id="PF12796">
    <property type="entry name" value="Ank_2"/>
    <property type="match status" value="2"/>
</dbReference>
<dbReference type="InterPro" id="IPR002110">
    <property type="entry name" value="Ankyrin_rpt"/>
</dbReference>
<dbReference type="Pfam" id="PF13637">
    <property type="entry name" value="Ank_4"/>
    <property type="match status" value="1"/>
</dbReference>
<dbReference type="SUPFAM" id="SSF48403">
    <property type="entry name" value="Ankyrin repeat"/>
    <property type="match status" value="2"/>
</dbReference>
<evidence type="ECO:0000313" key="4">
    <source>
        <dbReference type="EMBL" id="OHS95840.1"/>
    </source>
</evidence>
<dbReference type="SMART" id="SM00248">
    <property type="entry name" value="ANK"/>
    <property type="match status" value="14"/>
</dbReference>
<gene>
    <name evidence="4" type="ORF">TRFO_37992</name>
</gene>
<evidence type="ECO:0000313" key="5">
    <source>
        <dbReference type="Proteomes" id="UP000179807"/>
    </source>
</evidence>
<dbReference type="GO" id="GO:0005634">
    <property type="term" value="C:nucleus"/>
    <property type="evidence" value="ECO:0007669"/>
    <property type="project" value="TreeGrafter"/>
</dbReference>
<accession>A0A1J4J9K6</accession>